<accession>A0A146J809</accession>
<dbReference type="Pfam" id="PF08545">
    <property type="entry name" value="ACP_syn_III"/>
    <property type="match status" value="1"/>
</dbReference>
<dbReference type="Pfam" id="PF08541">
    <property type="entry name" value="ACP_syn_III_C"/>
    <property type="match status" value="1"/>
</dbReference>
<evidence type="ECO:0000313" key="12">
    <source>
        <dbReference type="EMBL" id="BAU79603.1"/>
    </source>
</evidence>
<evidence type="ECO:0000256" key="8">
    <source>
        <dbReference type="ARBA" id="ARBA00023160"/>
    </source>
</evidence>
<keyword evidence="4" id="KW-0444">Lipid biosynthesis</keyword>
<keyword evidence="7" id="KW-0443">Lipid metabolism</keyword>
<dbReference type="InterPro" id="IPR016039">
    <property type="entry name" value="Thiolase-like"/>
</dbReference>
<evidence type="ECO:0000256" key="4">
    <source>
        <dbReference type="ARBA" id="ARBA00022516"/>
    </source>
</evidence>
<proteinExistence type="inferred from homology"/>
<organism evidence="12">
    <name type="scientific">Polymorphospora rubra</name>
    <dbReference type="NCBI Taxonomy" id="338584"/>
    <lineage>
        <taxon>Bacteria</taxon>
        <taxon>Bacillati</taxon>
        <taxon>Actinomycetota</taxon>
        <taxon>Actinomycetes</taxon>
        <taxon>Micromonosporales</taxon>
        <taxon>Micromonosporaceae</taxon>
        <taxon>Polymorphospora</taxon>
    </lineage>
</organism>
<name>A0A146J809_9ACTN</name>
<evidence type="ECO:0000256" key="3">
    <source>
        <dbReference type="ARBA" id="ARBA00022490"/>
    </source>
</evidence>
<evidence type="ECO:0000259" key="10">
    <source>
        <dbReference type="Pfam" id="PF08541"/>
    </source>
</evidence>
<dbReference type="InterPro" id="IPR013751">
    <property type="entry name" value="ACP_syn_III_N"/>
</dbReference>
<evidence type="ECO:0000256" key="5">
    <source>
        <dbReference type="ARBA" id="ARBA00022679"/>
    </source>
</evidence>
<evidence type="ECO:0000256" key="2">
    <source>
        <dbReference type="ARBA" id="ARBA00008642"/>
    </source>
</evidence>
<dbReference type="GO" id="GO:0004315">
    <property type="term" value="F:3-oxoacyl-[acyl-carrier-protein] synthase activity"/>
    <property type="evidence" value="ECO:0007669"/>
    <property type="project" value="InterPro"/>
</dbReference>
<dbReference type="NCBIfam" id="TIGR00747">
    <property type="entry name" value="fabH"/>
    <property type="match status" value="1"/>
</dbReference>
<dbReference type="Gene3D" id="3.40.47.10">
    <property type="match status" value="1"/>
</dbReference>
<dbReference type="GO" id="GO:0006633">
    <property type="term" value="P:fatty acid biosynthetic process"/>
    <property type="evidence" value="ECO:0007669"/>
    <property type="project" value="UniProtKB-KW"/>
</dbReference>
<keyword evidence="6" id="KW-0276">Fatty acid metabolism</keyword>
<dbReference type="EMBL" id="LC144914">
    <property type="protein sequence ID" value="BAU79603.1"/>
    <property type="molecule type" value="Genomic_DNA"/>
</dbReference>
<protein>
    <submittedName>
        <fullName evidence="12">3-oxoacyl-[acyl-carrier-protein] synthase</fullName>
    </submittedName>
</protein>
<dbReference type="SUPFAM" id="SSF53901">
    <property type="entry name" value="Thiolase-like"/>
    <property type="match status" value="1"/>
</dbReference>
<feature type="domain" description="Beta-ketoacyl-[acyl-carrier-protein] synthase III C-terminal" evidence="10">
    <location>
        <begin position="239"/>
        <end position="328"/>
    </location>
</feature>
<dbReference type="PANTHER" id="PTHR34069">
    <property type="entry name" value="3-OXOACYL-[ACYL-CARRIER-PROTEIN] SYNTHASE 3"/>
    <property type="match status" value="1"/>
</dbReference>
<feature type="domain" description="Beta-ketoacyl-[acyl-carrier-protein] synthase III N-terminal" evidence="11">
    <location>
        <begin position="107"/>
        <end position="187"/>
    </location>
</feature>
<dbReference type="InterPro" id="IPR013747">
    <property type="entry name" value="ACP_syn_III_C"/>
</dbReference>
<dbReference type="AlphaFoldDB" id="A0A146J809"/>
<keyword evidence="3" id="KW-0963">Cytoplasm</keyword>
<evidence type="ECO:0000259" key="11">
    <source>
        <dbReference type="Pfam" id="PF08545"/>
    </source>
</evidence>
<keyword evidence="9" id="KW-0012">Acyltransferase</keyword>
<evidence type="ECO:0000256" key="6">
    <source>
        <dbReference type="ARBA" id="ARBA00022832"/>
    </source>
</evidence>
<evidence type="ECO:0000256" key="7">
    <source>
        <dbReference type="ARBA" id="ARBA00023098"/>
    </source>
</evidence>
<evidence type="ECO:0000256" key="1">
    <source>
        <dbReference type="ARBA" id="ARBA00005189"/>
    </source>
</evidence>
<dbReference type="GO" id="GO:0044550">
    <property type="term" value="P:secondary metabolite biosynthetic process"/>
    <property type="evidence" value="ECO:0007669"/>
    <property type="project" value="TreeGrafter"/>
</dbReference>
<evidence type="ECO:0000256" key="9">
    <source>
        <dbReference type="ARBA" id="ARBA00023315"/>
    </source>
</evidence>
<dbReference type="PANTHER" id="PTHR34069:SF2">
    <property type="entry name" value="BETA-KETOACYL-[ACYL-CARRIER-PROTEIN] SYNTHASE III"/>
    <property type="match status" value="1"/>
</dbReference>
<dbReference type="NCBIfam" id="NF006829">
    <property type="entry name" value="PRK09352.1"/>
    <property type="match status" value="1"/>
</dbReference>
<comment type="similarity">
    <text evidence="2">Belongs to the thiolase-like superfamily. FabH family.</text>
</comment>
<comment type="pathway">
    <text evidence="1">Lipid metabolism.</text>
</comment>
<dbReference type="CDD" id="cd00830">
    <property type="entry name" value="KAS_III"/>
    <property type="match status" value="1"/>
</dbReference>
<dbReference type="InterPro" id="IPR004655">
    <property type="entry name" value="FabH"/>
</dbReference>
<keyword evidence="5" id="KW-0808">Transferase</keyword>
<gene>
    <name evidence="12" type="primary">thgI</name>
</gene>
<sequence>MSTSTVIGTGSYLPRRVLSSGELARRVGVAENWIVEKTGIRERRVAADEEATSDLATRAARRALRTARLDPADVDLIVLATSTPDRPMPATASTVQANLGARQAVAFDVDAVCSGFVYALVVAHSMLNSEGWARTALVIGADTYSRVLDYTDRRTAVLFGDGAGAVVLGRETGGGSGIRATTLGTDGTLADLVQIPAGGSRRPASAQTVEAGDHYFAMRGGDVRRLANQVFPALVGQLLKAASLDLDQVDLIAAHQANGTMLTDWSRDLGLRPGVLHRTVERYGNTGAASVPVTLDDAVRTGRLGAAATLLMVAFGGGMTWGGVALDWSADPSVPRSNCVR</sequence>
<keyword evidence="8" id="KW-0275">Fatty acid biosynthesis</keyword>
<reference evidence="12" key="1">
    <citation type="submission" date="2016-04" db="EMBL/GenBank/DDBJ databases">
        <title>Biosynthesis of trehangelin in Polymorphospora rubra K07-0510: identification of metabolic pathway for angelate.</title>
        <authorList>
            <person name="Inahashi Y."/>
            <person name="Shiraishi T."/>
            <person name="Palm K."/>
            <person name="Takahashi Y."/>
            <person name="Omura S."/>
            <person name="Kuzuyama T."/>
            <person name="Nakashima T."/>
        </authorList>
    </citation>
    <scope>NUCLEOTIDE SEQUENCE</scope>
    <source>
        <strain evidence="12">K07-0510</strain>
    </source>
</reference>